<dbReference type="EMBL" id="GEVM01014019">
    <property type="protein sequence ID" value="JAU91919.1"/>
    <property type="molecule type" value="Transcribed_RNA"/>
</dbReference>
<dbReference type="InterPro" id="IPR055294">
    <property type="entry name" value="FBL60-like"/>
</dbReference>
<evidence type="ECO:0000313" key="1">
    <source>
        <dbReference type="EMBL" id="JAU91919.1"/>
    </source>
</evidence>
<reference evidence="1" key="1">
    <citation type="submission" date="2016-07" db="EMBL/GenBank/DDBJ databases">
        <title>De novo transcriptome assembly of four accessions of the metal hyperaccumulator plant Noccaea caerulescens.</title>
        <authorList>
            <person name="Blande D."/>
            <person name="Halimaa P."/>
            <person name="Tervahauta A.I."/>
            <person name="Aarts M.G."/>
            <person name="Karenlampi S.O."/>
        </authorList>
    </citation>
    <scope>NUCLEOTIDE SEQUENCE</scope>
</reference>
<dbReference type="AlphaFoldDB" id="A0A1J3JHK7"/>
<gene>
    <name evidence="1" type="ORF">MP_TR5230_c2_g1_i1_g.14414</name>
</gene>
<dbReference type="PANTHER" id="PTHR31293">
    <property type="entry name" value="RNI-LIKE SUPERFAMILY PROTEIN"/>
    <property type="match status" value="1"/>
</dbReference>
<protein>
    <submittedName>
        <fullName evidence="1">F-box/LRR-repeat protein</fullName>
    </submittedName>
</protein>
<organism evidence="1">
    <name type="scientific">Noccaea caerulescens</name>
    <name type="common">Alpine penny-cress</name>
    <name type="synonym">Thlaspi caerulescens</name>
    <dbReference type="NCBI Taxonomy" id="107243"/>
    <lineage>
        <taxon>Eukaryota</taxon>
        <taxon>Viridiplantae</taxon>
        <taxon>Streptophyta</taxon>
        <taxon>Embryophyta</taxon>
        <taxon>Tracheophyta</taxon>
        <taxon>Spermatophyta</taxon>
        <taxon>Magnoliopsida</taxon>
        <taxon>eudicotyledons</taxon>
        <taxon>Gunneridae</taxon>
        <taxon>Pentapetalae</taxon>
        <taxon>rosids</taxon>
        <taxon>malvids</taxon>
        <taxon>Brassicales</taxon>
        <taxon>Brassicaceae</taxon>
        <taxon>Coluteocarpeae</taxon>
        <taxon>Noccaea</taxon>
    </lineage>
</organism>
<proteinExistence type="predicted"/>
<name>A0A1J3JHK7_NOCCA</name>
<accession>A0A1J3JHK7</accession>
<dbReference type="PANTHER" id="PTHR31293:SF23">
    <property type="entry name" value="F-BOX DOMAIN-CONTAINING PROTEIN"/>
    <property type="match status" value="1"/>
</dbReference>
<sequence>MKFSAKSCHCFRQSLQLPHRFCPKDGGIFSPSSKTSEFNDAIGDPRGFSDFVDKTLALLTNSSSMIKTFSLNCEHNHDKSRVDTWIRTVLKRGFLELHLQSVCMHFIQTEFFTSTTLVKLTLTLSDTDTFRTDGYIPHGVVYFPKLKTLSLVLDGLAGSEVYVVSHLWLPCS</sequence>